<accession>A0A2S7WGL9</accession>
<evidence type="ECO:0000313" key="3">
    <source>
        <dbReference type="Proteomes" id="UP000239068"/>
    </source>
</evidence>
<evidence type="ECO:0000313" key="2">
    <source>
        <dbReference type="EMBL" id="PQJ76758.1"/>
    </source>
</evidence>
<proteinExistence type="predicted"/>
<name>A0A2S7WGL9_9FLAO</name>
<protein>
    <submittedName>
        <fullName evidence="2">Uncharacterized protein</fullName>
    </submittedName>
</protein>
<reference evidence="2 3" key="1">
    <citation type="submission" date="2016-12" db="EMBL/GenBank/DDBJ databases">
        <title>Trade-off between light-utilization and light-protection in marine flavobacteria.</title>
        <authorList>
            <person name="Kumagai Y."/>
            <person name="Yoshizawa S."/>
            <person name="Kogure K."/>
            <person name="Iwasaki W."/>
        </authorList>
    </citation>
    <scope>NUCLEOTIDE SEQUENCE [LARGE SCALE GENOMIC DNA]</scope>
    <source>
        <strain evidence="2 3">ATCC 43844</strain>
    </source>
</reference>
<evidence type="ECO:0000256" key="1">
    <source>
        <dbReference type="SAM" id="MobiDB-lite"/>
    </source>
</evidence>
<organism evidence="2 3">
    <name type="scientific">Polaribacter glomeratus</name>
    <dbReference type="NCBI Taxonomy" id="102"/>
    <lineage>
        <taxon>Bacteria</taxon>
        <taxon>Pseudomonadati</taxon>
        <taxon>Bacteroidota</taxon>
        <taxon>Flavobacteriia</taxon>
        <taxon>Flavobacteriales</taxon>
        <taxon>Flavobacteriaceae</taxon>
    </lineage>
</organism>
<comment type="caution">
    <text evidence="2">The sequence shown here is derived from an EMBL/GenBank/DDBJ whole genome shotgun (WGS) entry which is preliminary data.</text>
</comment>
<gene>
    <name evidence="2" type="ORF">BTO16_12830</name>
</gene>
<sequence length="611" mass="68315">MSLLFFNCEKEPNQLDENITIKSSNNIIVEEFSINENNYQPKFNNLLNKLTSKVSKNDLKKNNLPSFNIDSSKVKKVTLNGKTTYTLFIESENSEVDSFENLILEIDSLDIPKAYMVKYFPENKITYYEEHDSYTFSGTKEVTEIDFNSKFLLKKSSLKTEVICGYEVWCFYSYAHLAGTSCKNVELQYVCKVTSGGSGQGNPGSNSGRPSSGGGSSSSGNSSSSESAFNTAINFSPEKYTINNFFNSLTTEQKSFLETPLDGTINYSKQIISNFLGQNYIPLSEDINSGKITDEAYNFIIKAIDILRNATNTNTLSTDFENQSFTKLVGNILNAKNQNIFTDFNSLFNSLEFNNSLSNNDRNLISRKILEIYTISNQYDLSSLNDISQLSIFDQQTITQNSLFINFLPNFASLGIQLPQTAEEWQEFGEILVEVMYEIIPDLIPGIAELNSLKNSISAFNSGNYTDGTTELAFALIGVFPAGKLMKALAKFAKLAKKTAKIFKTYLKLFKINKSLARGYKAVISNSNDMYHIFGNVGHKLNNLVTKAGGEKEALLKAYEKVNDLNLGNTLSNDEFKIFTGLNILGEVNVTIYLYKNLDGSLIKISNMFIP</sequence>
<dbReference type="Proteomes" id="UP000239068">
    <property type="component" value="Unassembled WGS sequence"/>
</dbReference>
<dbReference type="EMBL" id="MSCM01000002">
    <property type="protein sequence ID" value="PQJ76758.1"/>
    <property type="molecule type" value="Genomic_DNA"/>
</dbReference>
<feature type="region of interest" description="Disordered" evidence="1">
    <location>
        <begin position="197"/>
        <end position="225"/>
    </location>
</feature>
<keyword evidence="3" id="KW-1185">Reference proteome</keyword>
<dbReference type="AlphaFoldDB" id="A0A2S7WGL9"/>